<dbReference type="EMBL" id="JBBPBM010001816">
    <property type="protein sequence ID" value="KAK8481815.1"/>
    <property type="molecule type" value="Genomic_DNA"/>
</dbReference>
<dbReference type="InterPro" id="IPR048970">
    <property type="entry name" value="OB_Ssb-like"/>
</dbReference>
<evidence type="ECO:0000313" key="2">
    <source>
        <dbReference type="EMBL" id="KAK8481815.1"/>
    </source>
</evidence>
<dbReference type="Gene3D" id="3.90.228.10">
    <property type="match status" value="1"/>
</dbReference>
<organism evidence="2 3">
    <name type="scientific">Hibiscus sabdariffa</name>
    <name type="common">roselle</name>
    <dbReference type="NCBI Taxonomy" id="183260"/>
    <lineage>
        <taxon>Eukaryota</taxon>
        <taxon>Viridiplantae</taxon>
        <taxon>Streptophyta</taxon>
        <taxon>Embryophyta</taxon>
        <taxon>Tracheophyta</taxon>
        <taxon>Spermatophyta</taxon>
        <taxon>Magnoliopsida</taxon>
        <taxon>eudicotyledons</taxon>
        <taxon>Gunneridae</taxon>
        <taxon>Pentapetalae</taxon>
        <taxon>rosids</taxon>
        <taxon>malvids</taxon>
        <taxon>Malvales</taxon>
        <taxon>Malvaceae</taxon>
        <taxon>Malvoideae</taxon>
        <taxon>Hibiscus</taxon>
    </lineage>
</organism>
<accession>A0ABR1ZMG6</accession>
<feature type="domain" description="PARP catalytic" evidence="1">
    <location>
        <begin position="31"/>
        <end position="246"/>
    </location>
</feature>
<comment type="caution">
    <text evidence="2">The sequence shown here is derived from an EMBL/GenBank/DDBJ whole genome shotgun (WGS) entry which is preliminary data.</text>
</comment>
<protein>
    <recommendedName>
        <fullName evidence="1">PARP catalytic domain-containing protein</fullName>
    </recommendedName>
</protein>
<dbReference type="SUPFAM" id="SSF56399">
    <property type="entry name" value="ADP-ribosylation"/>
    <property type="match status" value="1"/>
</dbReference>
<dbReference type="PANTHER" id="PTHR31472">
    <property type="entry name" value="OS05G0244600 PROTEIN"/>
    <property type="match status" value="1"/>
</dbReference>
<dbReference type="CDD" id="cd04491">
    <property type="entry name" value="SoSSB_OBF"/>
    <property type="match status" value="1"/>
</dbReference>
<keyword evidence="3" id="KW-1185">Reference proteome</keyword>
<sequence length="403" mass="44803">MSQVVAEEDQVSVILDNEEISDALSGSNQIVSASNSFAHFLANGFSKLDQSCLESCIIQTSVSHNLRMVTSCTRVVAIHRNLNTSRSWQVRAHGFRLSMKAVADKCGGDANVRYAWYGAPRDEIFEIVTHGFSWSMKAHSISLSPAKHLLDSVLSSTADESGLRHLLLCRVILGKQVVVTGESSNQFHPSSLEFDSGVDSISDPTKYMVWNSRLNFSVVPCYIVSFEAPYLSGEKDYKAANDREIETNSRNPALNCLTQNVHRQVTEMAESKSLRKPVFTKVEQLRPGTSGHTLTVKVVSTKMVLQKGRTDGPQVRQMRIAECLVGDETGMIIFTARNEQVDLMKEGTTVTLRNAKIDMYKGSMRLAVDKWGRVEVDKPASFTVKEDNNLSLIEYELVNVVEE</sequence>
<dbReference type="Gene3D" id="2.40.50.140">
    <property type="entry name" value="Nucleic acid-binding proteins"/>
    <property type="match status" value="1"/>
</dbReference>
<name>A0ABR1ZMG6_9ROSI</name>
<dbReference type="InterPro" id="IPR012340">
    <property type="entry name" value="NA-bd_OB-fold"/>
</dbReference>
<dbReference type="Proteomes" id="UP001472677">
    <property type="component" value="Unassembled WGS sequence"/>
</dbReference>
<evidence type="ECO:0000313" key="3">
    <source>
        <dbReference type="Proteomes" id="UP001472677"/>
    </source>
</evidence>
<proteinExistence type="predicted"/>
<gene>
    <name evidence="2" type="ORF">V6N12_017837</name>
</gene>
<dbReference type="Pfam" id="PF21473">
    <property type="entry name" value="OB_Ssb-like"/>
    <property type="match status" value="1"/>
</dbReference>
<evidence type="ECO:0000259" key="1">
    <source>
        <dbReference type="PROSITE" id="PS51059"/>
    </source>
</evidence>
<dbReference type="PROSITE" id="PS51059">
    <property type="entry name" value="PARP_CATALYTIC"/>
    <property type="match status" value="1"/>
</dbReference>
<dbReference type="PANTHER" id="PTHR31472:SF39">
    <property type="entry name" value="F5O8.30 PROTEIN"/>
    <property type="match status" value="1"/>
</dbReference>
<dbReference type="SUPFAM" id="SSF50249">
    <property type="entry name" value="Nucleic acid-binding proteins"/>
    <property type="match status" value="1"/>
</dbReference>
<reference evidence="2 3" key="1">
    <citation type="journal article" date="2024" name="G3 (Bethesda)">
        <title>Genome assembly of Hibiscus sabdariffa L. provides insights into metabolisms of medicinal natural products.</title>
        <authorList>
            <person name="Kim T."/>
        </authorList>
    </citation>
    <scope>NUCLEOTIDE SEQUENCE [LARGE SCALE GENOMIC DNA]</scope>
    <source>
        <strain evidence="2">TK-2024</strain>
        <tissue evidence="2">Old leaves</tissue>
    </source>
</reference>
<dbReference type="InterPro" id="IPR012317">
    <property type="entry name" value="Poly(ADP-ribose)pol_cat_dom"/>
</dbReference>